<dbReference type="OrthoDB" id="10637967at2759"/>
<dbReference type="Gene3D" id="1.25.10.10">
    <property type="entry name" value="Leucine-rich Repeat Variant"/>
    <property type="match status" value="1"/>
</dbReference>
<evidence type="ECO:0000313" key="1">
    <source>
        <dbReference type="EMBL" id="EAY07910.1"/>
    </source>
</evidence>
<evidence type="ECO:0008006" key="3">
    <source>
        <dbReference type="Google" id="ProtNLM"/>
    </source>
</evidence>
<dbReference type="AlphaFoldDB" id="A2EHD2"/>
<dbReference type="InterPro" id="IPR016024">
    <property type="entry name" value="ARM-type_fold"/>
</dbReference>
<reference evidence="1" key="2">
    <citation type="journal article" date="2007" name="Science">
        <title>Draft genome sequence of the sexually transmitted pathogen Trichomonas vaginalis.</title>
        <authorList>
            <person name="Carlton J.M."/>
            <person name="Hirt R.P."/>
            <person name="Silva J.C."/>
            <person name="Delcher A.L."/>
            <person name="Schatz M."/>
            <person name="Zhao Q."/>
            <person name="Wortman J.R."/>
            <person name="Bidwell S.L."/>
            <person name="Alsmark U.C.M."/>
            <person name="Besteiro S."/>
            <person name="Sicheritz-Ponten T."/>
            <person name="Noel C.J."/>
            <person name="Dacks J.B."/>
            <person name="Foster P.G."/>
            <person name="Simillion C."/>
            <person name="Van de Peer Y."/>
            <person name="Miranda-Saavedra D."/>
            <person name="Barton G.J."/>
            <person name="Westrop G.D."/>
            <person name="Mueller S."/>
            <person name="Dessi D."/>
            <person name="Fiori P.L."/>
            <person name="Ren Q."/>
            <person name="Paulsen I."/>
            <person name="Zhang H."/>
            <person name="Bastida-Corcuera F.D."/>
            <person name="Simoes-Barbosa A."/>
            <person name="Brown M.T."/>
            <person name="Hayes R.D."/>
            <person name="Mukherjee M."/>
            <person name="Okumura C.Y."/>
            <person name="Schneider R."/>
            <person name="Smith A.J."/>
            <person name="Vanacova S."/>
            <person name="Villalvazo M."/>
            <person name="Haas B.J."/>
            <person name="Pertea M."/>
            <person name="Feldblyum T.V."/>
            <person name="Utterback T.R."/>
            <person name="Shu C.L."/>
            <person name="Osoegawa K."/>
            <person name="de Jong P.J."/>
            <person name="Hrdy I."/>
            <person name="Horvathova L."/>
            <person name="Zubacova Z."/>
            <person name="Dolezal P."/>
            <person name="Malik S.B."/>
            <person name="Logsdon J.M. Jr."/>
            <person name="Henze K."/>
            <person name="Gupta A."/>
            <person name="Wang C.C."/>
            <person name="Dunne R.L."/>
            <person name="Upcroft J.A."/>
            <person name="Upcroft P."/>
            <person name="White O."/>
            <person name="Salzberg S.L."/>
            <person name="Tang P."/>
            <person name="Chiu C.-H."/>
            <person name="Lee Y.-S."/>
            <person name="Embley T.M."/>
            <person name="Coombs G.H."/>
            <person name="Mottram J.C."/>
            <person name="Tachezy J."/>
            <person name="Fraser-Liggett C.M."/>
            <person name="Johnson P.J."/>
        </authorList>
    </citation>
    <scope>NUCLEOTIDE SEQUENCE [LARGE SCALE GENOMIC DNA]</scope>
    <source>
        <strain evidence="1">G3</strain>
    </source>
</reference>
<organism evidence="1 2">
    <name type="scientific">Trichomonas vaginalis (strain ATCC PRA-98 / G3)</name>
    <dbReference type="NCBI Taxonomy" id="412133"/>
    <lineage>
        <taxon>Eukaryota</taxon>
        <taxon>Metamonada</taxon>
        <taxon>Parabasalia</taxon>
        <taxon>Trichomonadida</taxon>
        <taxon>Trichomonadidae</taxon>
        <taxon>Trichomonas</taxon>
    </lineage>
</organism>
<evidence type="ECO:0000313" key="2">
    <source>
        <dbReference type="Proteomes" id="UP000001542"/>
    </source>
</evidence>
<dbReference type="VEuPathDB" id="TrichDB:TVAGG3_0350120"/>
<keyword evidence="2" id="KW-1185">Reference proteome</keyword>
<dbReference type="SUPFAM" id="SSF48371">
    <property type="entry name" value="ARM repeat"/>
    <property type="match status" value="1"/>
</dbReference>
<dbReference type="InterPro" id="IPR011989">
    <property type="entry name" value="ARM-like"/>
</dbReference>
<dbReference type="InParanoid" id="A2EHD2"/>
<accession>A2EHD2</accession>
<proteinExistence type="predicted"/>
<dbReference type="VEuPathDB" id="TrichDB:TVAG_064570"/>
<dbReference type="SMR" id="A2EHD2"/>
<name>A2EHD2_TRIV3</name>
<dbReference type="EMBL" id="DS113389">
    <property type="protein sequence ID" value="EAY07910.1"/>
    <property type="molecule type" value="Genomic_DNA"/>
</dbReference>
<reference evidence="1" key="1">
    <citation type="submission" date="2006-10" db="EMBL/GenBank/DDBJ databases">
        <authorList>
            <person name="Amadeo P."/>
            <person name="Zhao Q."/>
            <person name="Wortman J."/>
            <person name="Fraser-Liggett C."/>
            <person name="Carlton J."/>
        </authorList>
    </citation>
    <scope>NUCLEOTIDE SEQUENCE</scope>
    <source>
        <strain evidence="1">G3</strain>
    </source>
</reference>
<sequence>MNQIQSMFEQIDENVNASYETLSKILQTFISSDSNLIAEKILTLMEQTSTPVNTTLLDMYLVSILSIQDISIQIRTLTAISLINPSTTNSLPFLPGYLKVCFKADELISPALRCVLNVMTEQLFLRLKIDLERIALTGSDTARKLCLHIFYRLYQEDSSYISYLLVYIKRALFDLPCKPNAFTIISEVVDQNRSYIRPLVPFLINEVKYCGYVHFTKLTRVFVAFAQDSEYKSKLETALLDLLESTRQINYVIEISKIAAAMESDQLIQILVSRIDRAIQINKNPNLSLEMAKTLHLFGDKYHISRTSLLVLLQSPDYNIISQAMPLQTSNSDTNDSIKIVNDMIVEIAKTGSPHLAEVALQLVPHHGDWFVTILFELYNMKLKTLSDVICKAVLGIKDPKTQSEVISEARKQFEVIPDDQFGIAIAELISRTSSNPEDFFILLPSNINYKSPEFQASMVSFVFEFWQRAGFEIDTSMMNRLMLLSFSSEREVRQRALELITMIKSKS</sequence>
<dbReference type="RefSeq" id="XP_001320133.1">
    <property type="nucleotide sequence ID" value="XM_001320098.1"/>
</dbReference>
<dbReference type="KEGG" id="tva:4765800"/>
<protein>
    <recommendedName>
        <fullName evidence="3">Clathrin/coatomer adaptor adaptin-like N-terminal domain-containing protein</fullName>
    </recommendedName>
</protein>
<gene>
    <name evidence="1" type="ORF">TVAG_064570</name>
</gene>
<dbReference type="Proteomes" id="UP000001542">
    <property type="component" value="Unassembled WGS sequence"/>
</dbReference>